<dbReference type="KEGG" id="rha:RHA1_ro11150"/>
<accession>Q0RV89</accession>
<feature type="compositionally biased region" description="Basic and acidic residues" evidence="1">
    <location>
        <begin position="18"/>
        <end position="39"/>
    </location>
</feature>
<dbReference type="Proteomes" id="UP000008710">
    <property type="component" value="Plasmid pRHL3"/>
</dbReference>
<dbReference type="AlphaFoldDB" id="Q0RV89"/>
<gene>
    <name evidence="2" type="ordered locus">RHA1_ro11150</name>
</gene>
<evidence type="ECO:0000256" key="1">
    <source>
        <dbReference type="SAM" id="MobiDB-lite"/>
    </source>
</evidence>
<dbReference type="HOGENOM" id="CLU_1947146_0_0_11"/>
<evidence type="ECO:0000313" key="3">
    <source>
        <dbReference type="Proteomes" id="UP000008710"/>
    </source>
</evidence>
<name>Q0RV89_RHOJR</name>
<feature type="region of interest" description="Disordered" evidence="1">
    <location>
        <begin position="1"/>
        <end position="107"/>
    </location>
</feature>
<geneLocation type="plasmid" evidence="2 3">
    <name>pRHL3</name>
</geneLocation>
<organism evidence="2 3">
    <name type="scientific">Rhodococcus jostii (strain RHA1)</name>
    <dbReference type="NCBI Taxonomy" id="101510"/>
    <lineage>
        <taxon>Bacteria</taxon>
        <taxon>Bacillati</taxon>
        <taxon>Actinomycetota</taxon>
        <taxon>Actinomycetes</taxon>
        <taxon>Mycobacteriales</taxon>
        <taxon>Nocardiaceae</taxon>
        <taxon>Rhodococcus</taxon>
    </lineage>
</organism>
<dbReference type="EMBL" id="CP000434">
    <property type="protein sequence ID" value="ABH00797.1"/>
    <property type="molecule type" value="Genomic_DNA"/>
</dbReference>
<evidence type="ECO:0000313" key="2">
    <source>
        <dbReference type="EMBL" id="ABH00797.1"/>
    </source>
</evidence>
<feature type="compositionally biased region" description="Basic residues" evidence="1">
    <location>
        <begin position="1"/>
        <end position="17"/>
    </location>
</feature>
<sequence length="129" mass="14295">MSKPRSKKPKPNRRTARTTKEVARLEEFLGRADATRQERPLTGQEEAQVAEARRMRAEILNRTPRSYRGGIKGNEGRGYRQPSGGIASTVSGGAPSVGKSDDDGSERLPVIITPMVAEHFPPPLWSRWT</sequence>
<keyword evidence="2" id="KW-0614">Plasmid</keyword>
<reference evidence="3" key="1">
    <citation type="journal article" date="2006" name="Proc. Natl. Acad. Sci. U.S.A.">
        <title>The complete genome of Rhodococcus sp. RHA1 provides insights into a catabolic powerhouse.</title>
        <authorList>
            <person name="McLeod M.P."/>
            <person name="Warren R.L."/>
            <person name="Hsiao W.W.L."/>
            <person name="Araki N."/>
            <person name="Myhre M."/>
            <person name="Fernandes C."/>
            <person name="Miyazawa D."/>
            <person name="Wong W."/>
            <person name="Lillquist A.L."/>
            <person name="Wang D."/>
            <person name="Dosanjh M."/>
            <person name="Hara H."/>
            <person name="Petrescu A."/>
            <person name="Morin R.D."/>
            <person name="Yang G."/>
            <person name="Stott J.M."/>
            <person name="Schein J.E."/>
            <person name="Shin H."/>
            <person name="Smailus D."/>
            <person name="Siddiqui A.S."/>
            <person name="Marra M.A."/>
            <person name="Jones S.J.M."/>
            <person name="Holt R."/>
            <person name="Brinkman F.S.L."/>
            <person name="Miyauchi K."/>
            <person name="Fukuda M."/>
            <person name="Davies J.E."/>
            <person name="Mohn W.W."/>
            <person name="Eltis L.D."/>
        </authorList>
    </citation>
    <scope>NUCLEOTIDE SEQUENCE [LARGE SCALE GENOMIC DNA]</scope>
    <source>
        <strain evidence="3">RHA1</strain>
    </source>
</reference>
<proteinExistence type="predicted"/>
<protein>
    <submittedName>
        <fullName evidence="2">Uncharacterized protein</fullName>
    </submittedName>
</protein>